<dbReference type="AlphaFoldDB" id="A0A382ECS2"/>
<feature type="compositionally biased region" description="Polar residues" evidence="1">
    <location>
        <begin position="10"/>
        <end position="24"/>
    </location>
</feature>
<organism evidence="2">
    <name type="scientific">marine metagenome</name>
    <dbReference type="NCBI Taxonomy" id="408172"/>
    <lineage>
        <taxon>unclassified sequences</taxon>
        <taxon>metagenomes</taxon>
        <taxon>ecological metagenomes</taxon>
    </lineage>
</organism>
<sequence>GEGDLKEESGASTADSALPVSTTEVKAEELSPATGETEHSIDSVNDEDDTRE</sequence>
<gene>
    <name evidence="2" type="ORF">METZ01_LOCUS201053</name>
</gene>
<feature type="region of interest" description="Disordered" evidence="1">
    <location>
        <begin position="1"/>
        <end position="52"/>
    </location>
</feature>
<feature type="non-terminal residue" evidence="2">
    <location>
        <position position="1"/>
    </location>
</feature>
<proteinExistence type="predicted"/>
<dbReference type="EMBL" id="UINC01043743">
    <property type="protein sequence ID" value="SVB48199.1"/>
    <property type="molecule type" value="Genomic_DNA"/>
</dbReference>
<name>A0A382ECS2_9ZZZZ</name>
<accession>A0A382ECS2</accession>
<protein>
    <submittedName>
        <fullName evidence="2">Uncharacterized protein</fullName>
    </submittedName>
</protein>
<evidence type="ECO:0000256" key="1">
    <source>
        <dbReference type="SAM" id="MobiDB-lite"/>
    </source>
</evidence>
<evidence type="ECO:0000313" key="2">
    <source>
        <dbReference type="EMBL" id="SVB48199.1"/>
    </source>
</evidence>
<reference evidence="2" key="1">
    <citation type="submission" date="2018-05" db="EMBL/GenBank/DDBJ databases">
        <authorList>
            <person name="Lanie J.A."/>
            <person name="Ng W.-L."/>
            <person name="Kazmierczak K.M."/>
            <person name="Andrzejewski T.M."/>
            <person name="Davidsen T.M."/>
            <person name="Wayne K.J."/>
            <person name="Tettelin H."/>
            <person name="Glass J.I."/>
            <person name="Rusch D."/>
            <person name="Podicherti R."/>
            <person name="Tsui H.-C.T."/>
            <person name="Winkler M.E."/>
        </authorList>
    </citation>
    <scope>NUCLEOTIDE SEQUENCE</scope>
</reference>